<accession>A0A4Z1KP51</accession>
<organism evidence="1 2">
    <name type="scientific">Botrytis porri</name>
    <dbReference type="NCBI Taxonomy" id="87229"/>
    <lineage>
        <taxon>Eukaryota</taxon>
        <taxon>Fungi</taxon>
        <taxon>Dikarya</taxon>
        <taxon>Ascomycota</taxon>
        <taxon>Pezizomycotina</taxon>
        <taxon>Leotiomycetes</taxon>
        <taxon>Helotiales</taxon>
        <taxon>Sclerotiniaceae</taxon>
        <taxon>Botrytis</taxon>
    </lineage>
</organism>
<dbReference type="InterPro" id="IPR038921">
    <property type="entry name" value="YOR389W-like"/>
</dbReference>
<comment type="caution">
    <text evidence="1">The sequence shown here is derived from an EMBL/GenBank/DDBJ whole genome shotgun (WGS) entry which is preliminary data.</text>
</comment>
<keyword evidence="2" id="KW-1185">Reference proteome</keyword>
<dbReference type="PANTHER" id="PTHR35204:SF1">
    <property type="entry name" value="ENTEROTOXIN"/>
    <property type="match status" value="1"/>
</dbReference>
<dbReference type="STRING" id="87229.A0A4Z1KP51"/>
<evidence type="ECO:0000313" key="1">
    <source>
        <dbReference type="EMBL" id="TGO87166.1"/>
    </source>
</evidence>
<dbReference type="AlphaFoldDB" id="A0A4Z1KP51"/>
<protein>
    <submittedName>
        <fullName evidence="1">Uncharacterized protein</fullName>
    </submittedName>
</protein>
<dbReference type="EMBL" id="PQXO01000245">
    <property type="protein sequence ID" value="TGO87166.1"/>
    <property type="molecule type" value="Genomic_DNA"/>
</dbReference>
<name>A0A4Z1KP51_9HELO</name>
<reference evidence="1 2" key="1">
    <citation type="submission" date="2017-12" db="EMBL/GenBank/DDBJ databases">
        <title>Comparative genomics of Botrytis spp.</title>
        <authorList>
            <person name="Valero-Jimenez C.A."/>
            <person name="Tapia P."/>
            <person name="Veloso J."/>
            <person name="Silva-Moreno E."/>
            <person name="Staats M."/>
            <person name="Valdes J.H."/>
            <person name="Van Kan J.A.L."/>
        </authorList>
    </citation>
    <scope>NUCLEOTIDE SEQUENCE [LARGE SCALE GENOMIC DNA]</scope>
    <source>
        <strain evidence="1 2">MUCL3349</strain>
    </source>
</reference>
<proteinExistence type="predicted"/>
<dbReference type="Proteomes" id="UP000297280">
    <property type="component" value="Unassembled WGS sequence"/>
</dbReference>
<dbReference type="PANTHER" id="PTHR35204">
    <property type="entry name" value="YALI0A21131P"/>
    <property type="match status" value="1"/>
</dbReference>
<sequence length="88" mass="9546">MAYGIMGSTRNSHLLTFQATRTAKCAYFDGESATLMGTGRMHTQMLHIYGNVTGPDPNGHFGPGLVQEYDRARGLCSWVHERGLGGKG</sequence>
<gene>
    <name evidence="1" type="ORF">BPOR_0245g00040</name>
</gene>
<evidence type="ECO:0000313" key="2">
    <source>
        <dbReference type="Proteomes" id="UP000297280"/>
    </source>
</evidence>